<dbReference type="PANTHER" id="PTHR43827:SF3">
    <property type="entry name" value="NADP-DEPENDENT OXIDOREDUCTASE DOMAIN-CONTAINING PROTEIN"/>
    <property type="match status" value="1"/>
</dbReference>
<dbReference type="Gene3D" id="3.20.20.100">
    <property type="entry name" value="NADP-dependent oxidoreductase domain"/>
    <property type="match status" value="1"/>
</dbReference>
<feature type="domain" description="NADP-dependent oxidoreductase" evidence="7">
    <location>
        <begin position="14"/>
        <end position="259"/>
    </location>
</feature>
<keyword evidence="2" id="KW-0521">NADP</keyword>
<evidence type="ECO:0000256" key="4">
    <source>
        <dbReference type="PIRSR" id="PIRSR000097-1"/>
    </source>
</evidence>
<dbReference type="PRINTS" id="PR00069">
    <property type="entry name" value="ALDKETRDTASE"/>
</dbReference>
<sequence>MQSIITRQQLQLPKLGLGTWPMLDEECSRAVEQAIELGYRHIDTATGYNNEAAVGAALARSSTPREQIHVTTKVWWDKLQPQAMRQSLDNSLKALQSDYVDLFLIHWPGKGGKDWSLEQSIQTLVELQQSGKAKHIGVANFTLPMLRRAMDELGAPLAALQVEYHLMLDQQPLLDFVRQHGMALTAYTPLARGKAAEAAQVQQVANKHAVPPSQVALQWLLAQDSVAAIPKASGKANQLSNLQALDLRLDADDLALLAQLPKNLRVVNPDFAPQWDD</sequence>
<dbReference type="GO" id="GO:1990002">
    <property type="term" value="F:methylglyoxal reductase (NADPH) (acetol producing) activity"/>
    <property type="evidence" value="ECO:0007669"/>
    <property type="project" value="TreeGrafter"/>
</dbReference>
<dbReference type="InterPro" id="IPR018170">
    <property type="entry name" value="Aldo/ket_reductase_CS"/>
</dbReference>
<feature type="site" description="Lowers pKa of active site Tyr" evidence="6">
    <location>
        <position position="73"/>
    </location>
</feature>
<dbReference type="InterPro" id="IPR036812">
    <property type="entry name" value="NAD(P)_OxRdtase_dom_sf"/>
</dbReference>
<evidence type="ECO:0000256" key="6">
    <source>
        <dbReference type="PIRSR" id="PIRSR000097-3"/>
    </source>
</evidence>
<dbReference type="Pfam" id="PF00248">
    <property type="entry name" value="Aldo_ket_red"/>
    <property type="match status" value="1"/>
</dbReference>
<dbReference type="InterPro" id="IPR020471">
    <property type="entry name" value="AKR"/>
</dbReference>
<accession>A0A239ABC2</accession>
<reference evidence="9" key="1">
    <citation type="submission" date="2017-06" db="EMBL/GenBank/DDBJ databases">
        <authorList>
            <person name="Varghese N."/>
            <person name="Submissions S."/>
        </authorList>
    </citation>
    <scope>NUCLEOTIDE SEQUENCE [LARGE SCALE GENOMIC DNA]</scope>
    <source>
        <strain evidence="9">CIP 108523</strain>
    </source>
</reference>
<dbReference type="PROSITE" id="PS00798">
    <property type="entry name" value="ALDOKETO_REDUCTASE_1"/>
    <property type="match status" value="1"/>
</dbReference>
<proteinExistence type="inferred from homology"/>
<dbReference type="PANTHER" id="PTHR43827">
    <property type="entry name" value="2,5-DIKETO-D-GLUCONIC ACID REDUCTASE"/>
    <property type="match status" value="1"/>
</dbReference>
<comment type="similarity">
    <text evidence="1">Belongs to the aldo/keto reductase family.</text>
</comment>
<keyword evidence="9" id="KW-1185">Reference proteome</keyword>
<evidence type="ECO:0000256" key="1">
    <source>
        <dbReference type="ARBA" id="ARBA00007905"/>
    </source>
</evidence>
<dbReference type="SUPFAM" id="SSF51430">
    <property type="entry name" value="NAD(P)-linked oxidoreductase"/>
    <property type="match status" value="1"/>
</dbReference>
<dbReference type="Proteomes" id="UP000242915">
    <property type="component" value="Unassembled WGS sequence"/>
</dbReference>
<gene>
    <name evidence="8" type="ORF">SAMN05216255_1058</name>
</gene>
<feature type="active site" description="Proton donor" evidence="4">
    <location>
        <position position="48"/>
    </location>
</feature>
<evidence type="ECO:0000256" key="2">
    <source>
        <dbReference type="ARBA" id="ARBA00022857"/>
    </source>
</evidence>
<dbReference type="InterPro" id="IPR023210">
    <property type="entry name" value="NADP_OxRdtase_dom"/>
</dbReference>
<dbReference type="RefSeq" id="WP_089359002.1">
    <property type="nucleotide sequence ID" value="NZ_FZOG01000001.1"/>
</dbReference>
<feature type="binding site" evidence="5">
    <location>
        <position position="106"/>
    </location>
    <ligand>
        <name>substrate</name>
    </ligand>
</feature>
<evidence type="ECO:0000256" key="3">
    <source>
        <dbReference type="ARBA" id="ARBA00023002"/>
    </source>
</evidence>
<protein>
    <submittedName>
        <fullName evidence="8">2,5-diketo-D-gluconate reductase B</fullName>
    </submittedName>
</protein>
<evidence type="ECO:0000256" key="5">
    <source>
        <dbReference type="PIRSR" id="PIRSR000097-2"/>
    </source>
</evidence>
<dbReference type="AlphaFoldDB" id="A0A239ABC2"/>
<dbReference type="GO" id="GO:0051596">
    <property type="term" value="P:methylglyoxal catabolic process"/>
    <property type="evidence" value="ECO:0007669"/>
    <property type="project" value="TreeGrafter"/>
</dbReference>
<evidence type="ECO:0000313" key="9">
    <source>
        <dbReference type="Proteomes" id="UP000242915"/>
    </source>
</evidence>
<dbReference type="EMBL" id="FZOG01000001">
    <property type="protein sequence ID" value="SNR92966.1"/>
    <property type="molecule type" value="Genomic_DNA"/>
</dbReference>
<organism evidence="8 9">
    <name type="scientific">Pseudomonas segetis</name>
    <dbReference type="NCBI Taxonomy" id="298908"/>
    <lineage>
        <taxon>Bacteria</taxon>
        <taxon>Pseudomonadati</taxon>
        <taxon>Pseudomonadota</taxon>
        <taxon>Gammaproteobacteria</taxon>
        <taxon>Pseudomonadales</taxon>
        <taxon>Pseudomonadaceae</taxon>
        <taxon>Pseudomonas</taxon>
    </lineage>
</organism>
<evidence type="ECO:0000313" key="8">
    <source>
        <dbReference type="EMBL" id="SNR92966.1"/>
    </source>
</evidence>
<name>A0A239ABC2_9PSED</name>
<dbReference type="PIRSF" id="PIRSF000097">
    <property type="entry name" value="AKR"/>
    <property type="match status" value="1"/>
</dbReference>
<keyword evidence="3" id="KW-0560">Oxidoreductase</keyword>
<evidence type="ECO:0000259" key="7">
    <source>
        <dbReference type="Pfam" id="PF00248"/>
    </source>
</evidence>